<accession>X0X5X5</accession>
<proteinExistence type="predicted"/>
<reference evidence="1" key="1">
    <citation type="journal article" date="2014" name="Front. Microbiol.">
        <title>High frequency of phylogenetically diverse reductive dehalogenase-homologous genes in deep subseafloor sedimentary metagenomes.</title>
        <authorList>
            <person name="Kawai M."/>
            <person name="Futagami T."/>
            <person name="Toyoda A."/>
            <person name="Takaki Y."/>
            <person name="Nishi S."/>
            <person name="Hori S."/>
            <person name="Arai W."/>
            <person name="Tsubouchi T."/>
            <person name="Morono Y."/>
            <person name="Uchiyama I."/>
            <person name="Ito T."/>
            <person name="Fujiyama A."/>
            <person name="Inagaki F."/>
            <person name="Takami H."/>
        </authorList>
    </citation>
    <scope>NUCLEOTIDE SEQUENCE</scope>
    <source>
        <strain evidence="1">Expedition CK06-06</strain>
    </source>
</reference>
<evidence type="ECO:0000313" key="1">
    <source>
        <dbReference type="EMBL" id="GAG30802.1"/>
    </source>
</evidence>
<name>X0X5X5_9ZZZZ</name>
<gene>
    <name evidence="1" type="ORF">S01H1_68264</name>
</gene>
<protein>
    <submittedName>
        <fullName evidence="1">Uncharacterized protein</fullName>
    </submittedName>
</protein>
<organism evidence="1">
    <name type="scientific">marine sediment metagenome</name>
    <dbReference type="NCBI Taxonomy" id="412755"/>
    <lineage>
        <taxon>unclassified sequences</taxon>
        <taxon>metagenomes</taxon>
        <taxon>ecological metagenomes</taxon>
    </lineage>
</organism>
<sequence>KILPILKNFVLYGYAVAYVPWKKVIEKQRISKDTVREVTIFDGPDLECVDLFHFFSDPNCLDLSSWKVYEKENVPIHYLKNKEKSKSNPDGIYFNIDALKETTYPNTMKGNLEYKDKVQTLEYHGLVPKKLIEGNMEELTEANPFDDEYVPAIIMVGNQKVVIRATAYPYWCNDIFVPFVNDHMVDEVIGSGVGQDIKALAPMLTNLYNKLTDCVNIVSNPMYEAVINRYLGKAKTILTRPGRVLPVR</sequence>
<feature type="non-terminal residue" evidence="1">
    <location>
        <position position="1"/>
    </location>
</feature>
<comment type="caution">
    <text evidence="1">The sequence shown here is derived from an EMBL/GenBank/DDBJ whole genome shotgun (WGS) entry which is preliminary data.</text>
</comment>
<dbReference type="AlphaFoldDB" id="X0X5X5"/>
<dbReference type="EMBL" id="BARS01045267">
    <property type="protein sequence ID" value="GAG30802.1"/>
    <property type="molecule type" value="Genomic_DNA"/>
</dbReference>
<feature type="non-terminal residue" evidence="1">
    <location>
        <position position="248"/>
    </location>
</feature>